<evidence type="ECO:0000259" key="2">
    <source>
        <dbReference type="Pfam" id="PF10263"/>
    </source>
</evidence>
<comment type="caution">
    <text evidence="3">The sequence shown here is derived from an EMBL/GenBank/DDBJ whole genome shotgun (WGS) entry which is preliminary data.</text>
</comment>
<dbReference type="InterPro" id="IPR006640">
    <property type="entry name" value="SprT-like_domain"/>
</dbReference>
<evidence type="ECO:0000256" key="1">
    <source>
        <dbReference type="SAM" id="MobiDB-lite"/>
    </source>
</evidence>
<accession>H3RB11</accession>
<dbReference type="PATRIC" id="fig|660596.6.peg.1148"/>
<organism evidence="3 4">
    <name type="scientific">Pantoea stewartii subsp. stewartii DC283</name>
    <dbReference type="NCBI Taxonomy" id="660596"/>
    <lineage>
        <taxon>Bacteria</taxon>
        <taxon>Pseudomonadati</taxon>
        <taxon>Pseudomonadota</taxon>
        <taxon>Gammaproteobacteria</taxon>
        <taxon>Enterobacterales</taxon>
        <taxon>Erwiniaceae</taxon>
        <taxon>Pantoea</taxon>
    </lineage>
</organism>
<evidence type="ECO:0000313" key="3">
    <source>
        <dbReference type="EMBL" id="EHU01457.1"/>
    </source>
</evidence>
<feature type="compositionally biased region" description="Acidic residues" evidence="1">
    <location>
        <begin position="222"/>
        <end position="239"/>
    </location>
</feature>
<sequence>MKLVSLFLLTKSILVNTNFVGLYSLPEVYFLYCAIQKEGHMTLPTPETYEELQHAYDFFDERLFNNELPPCLITLQREKRTYGYCSFQRFAGRESGQMVDEIAMNPVYFSIRTIKATLSTLVHEMVHQWQFHFGKAGRRGYHNKEWAALMERVGLMPSDTGQPGGRKVGQSMTHYIITGGAFDRACDELLTRNFQLSWMDRFPPYQPKPGAPQSPSGKGYIDDEDDDGEYPQDDYTDEPGELDDEIIEAMKFVSPPPETPVNKSNRAKYTCPVCHVNLWGKPGLVVFCGGEHCEKAELQPS</sequence>
<dbReference type="GO" id="GO:0006950">
    <property type="term" value="P:response to stress"/>
    <property type="evidence" value="ECO:0007669"/>
    <property type="project" value="UniProtKB-ARBA"/>
</dbReference>
<reference evidence="3 4" key="1">
    <citation type="journal article" date="2012" name="Mol. Microbiol.">
        <title>The genetic and structural basis of two distinct terminal side branch residues in stewartan and amylovoran exopolysaccharides and their potential role in host adaptation.</title>
        <authorList>
            <person name="Wang X."/>
            <person name="Yang F."/>
            <person name="von Bodman S.B."/>
        </authorList>
    </citation>
    <scope>NUCLEOTIDE SEQUENCE [LARGE SCALE GENOMIC DNA]</scope>
    <source>
        <strain evidence="3 4">DC283</strain>
    </source>
</reference>
<evidence type="ECO:0000313" key="4">
    <source>
        <dbReference type="Proteomes" id="UP000005050"/>
    </source>
</evidence>
<gene>
    <name evidence="3" type="ORF">CKS_3885</name>
</gene>
<feature type="region of interest" description="Disordered" evidence="1">
    <location>
        <begin position="202"/>
        <end position="239"/>
    </location>
</feature>
<name>H3RB11_PANSE</name>
<dbReference type="AlphaFoldDB" id="H3RB11"/>
<protein>
    <submittedName>
        <fullName evidence="3">Mpr family protein</fullName>
    </submittedName>
</protein>
<dbReference type="Proteomes" id="UP000005050">
    <property type="component" value="Unassembled WGS sequence"/>
</dbReference>
<proteinExistence type="predicted"/>
<dbReference type="Pfam" id="PF10263">
    <property type="entry name" value="SprT-like"/>
    <property type="match status" value="1"/>
</dbReference>
<feature type="domain" description="SprT-like" evidence="2">
    <location>
        <begin position="53"/>
        <end position="156"/>
    </location>
</feature>
<dbReference type="EMBL" id="AHIE01000006">
    <property type="protein sequence ID" value="EHU01457.1"/>
    <property type="molecule type" value="Genomic_DNA"/>
</dbReference>